<evidence type="ECO:0000256" key="4">
    <source>
        <dbReference type="ARBA" id="ARBA00022759"/>
    </source>
</evidence>
<dbReference type="PANTHER" id="PTHR33146:SF26">
    <property type="entry name" value="ENDONUCLEASE 4"/>
    <property type="match status" value="1"/>
</dbReference>
<dbReference type="AlphaFoldDB" id="A0A136IUN2"/>
<dbReference type="Proteomes" id="UP000070501">
    <property type="component" value="Unassembled WGS sequence"/>
</dbReference>
<dbReference type="STRING" id="196109.A0A136IUN2"/>
<evidence type="ECO:0000313" key="8">
    <source>
        <dbReference type="EMBL" id="KXJ88553.1"/>
    </source>
</evidence>
<evidence type="ECO:0000256" key="1">
    <source>
        <dbReference type="ARBA" id="ARBA00009547"/>
    </source>
</evidence>
<dbReference type="EMBL" id="KQ964258">
    <property type="protein sequence ID" value="KXJ88553.1"/>
    <property type="molecule type" value="Genomic_DNA"/>
</dbReference>
<evidence type="ECO:0000313" key="9">
    <source>
        <dbReference type="Proteomes" id="UP000070501"/>
    </source>
</evidence>
<dbReference type="GO" id="GO:0003676">
    <property type="term" value="F:nucleic acid binding"/>
    <property type="evidence" value="ECO:0007669"/>
    <property type="project" value="InterPro"/>
</dbReference>
<comment type="similarity">
    <text evidence="1">Belongs to the nuclease type I family.</text>
</comment>
<dbReference type="SUPFAM" id="SSF48537">
    <property type="entry name" value="Phospholipase C/P1 nuclease"/>
    <property type="match status" value="1"/>
</dbReference>
<organism evidence="8 9">
    <name type="scientific">Microdochium bolleyi</name>
    <dbReference type="NCBI Taxonomy" id="196109"/>
    <lineage>
        <taxon>Eukaryota</taxon>
        <taxon>Fungi</taxon>
        <taxon>Dikarya</taxon>
        <taxon>Ascomycota</taxon>
        <taxon>Pezizomycotina</taxon>
        <taxon>Sordariomycetes</taxon>
        <taxon>Xylariomycetidae</taxon>
        <taxon>Xylariales</taxon>
        <taxon>Microdochiaceae</taxon>
        <taxon>Microdochium</taxon>
    </lineage>
</organism>
<evidence type="ECO:0000256" key="3">
    <source>
        <dbReference type="ARBA" id="ARBA00022723"/>
    </source>
</evidence>
<evidence type="ECO:0000256" key="6">
    <source>
        <dbReference type="ARBA" id="ARBA00023157"/>
    </source>
</evidence>
<dbReference type="GO" id="GO:0016788">
    <property type="term" value="F:hydrolase activity, acting on ester bonds"/>
    <property type="evidence" value="ECO:0007669"/>
    <property type="project" value="InterPro"/>
</dbReference>
<dbReference type="PANTHER" id="PTHR33146">
    <property type="entry name" value="ENDONUCLEASE 4"/>
    <property type="match status" value="1"/>
</dbReference>
<dbReference type="CDD" id="cd11010">
    <property type="entry name" value="S1-P1_nuclease"/>
    <property type="match status" value="1"/>
</dbReference>
<dbReference type="GO" id="GO:0006308">
    <property type="term" value="P:DNA catabolic process"/>
    <property type="evidence" value="ECO:0007669"/>
    <property type="project" value="InterPro"/>
</dbReference>
<keyword evidence="9" id="KW-1185">Reference proteome</keyword>
<evidence type="ECO:0000256" key="2">
    <source>
        <dbReference type="ARBA" id="ARBA00022722"/>
    </source>
</evidence>
<keyword evidence="3" id="KW-0479">Metal-binding</keyword>
<keyword evidence="4" id="KW-0255">Endonuclease</keyword>
<keyword evidence="2" id="KW-0540">Nuclease</keyword>
<dbReference type="InterPro" id="IPR008947">
    <property type="entry name" value="PLipase_C/P1_nuclease_dom_sf"/>
</dbReference>
<keyword evidence="7" id="KW-0325">Glycoprotein</keyword>
<evidence type="ECO:0000256" key="5">
    <source>
        <dbReference type="ARBA" id="ARBA00022801"/>
    </source>
</evidence>
<gene>
    <name evidence="8" type="ORF">Micbo1qcDRAFT_185081</name>
</gene>
<dbReference type="InParanoid" id="A0A136IUN2"/>
<keyword evidence="6" id="KW-1015">Disulfide bond</keyword>
<dbReference type="InterPro" id="IPR003154">
    <property type="entry name" value="S1/P1nuclease"/>
</dbReference>
<dbReference type="GO" id="GO:0004519">
    <property type="term" value="F:endonuclease activity"/>
    <property type="evidence" value="ECO:0007669"/>
    <property type="project" value="UniProtKB-KW"/>
</dbReference>
<keyword evidence="5" id="KW-0378">Hydrolase</keyword>
<dbReference type="Gene3D" id="1.10.575.10">
    <property type="entry name" value="P1 Nuclease"/>
    <property type="match status" value="1"/>
</dbReference>
<evidence type="ECO:0000256" key="7">
    <source>
        <dbReference type="ARBA" id="ARBA00023180"/>
    </source>
</evidence>
<dbReference type="Pfam" id="PF02265">
    <property type="entry name" value="S1-P1_nuclease"/>
    <property type="match status" value="1"/>
</dbReference>
<dbReference type="OrthoDB" id="441446at2759"/>
<sequence>MRVVQAAAIASAALAGPGLAWNTDVHQQIAYAADELLNPWTKQIIKQLLEPSAQGSLGRVGAWADGYRKTPQGAYTNTWHYIDPADSPPAVCNVHFNRDCTKAGCIVSALTNQTEIAKGCIQRAKLGKIRNGEDETCANAVKFLAHFTSDVTQPLHVSGIAAGGNGFNVTFNGTATNLHSVWDGAIIYAKAGVKSFSNDTIQPFFRDTLKRLRADSYITSTAEMLACSDPGTPQRCAMEWARDTNEWTCDYVYSQVFNGTDLATSGYAKGAGYIVEVQTAKAALRMATWFNRLVEGSYRQRDVYLETVPSWVGGPMQGA</sequence>
<dbReference type="GO" id="GO:0046872">
    <property type="term" value="F:metal ion binding"/>
    <property type="evidence" value="ECO:0007669"/>
    <property type="project" value="UniProtKB-KW"/>
</dbReference>
<name>A0A136IUN2_9PEZI</name>
<accession>A0A136IUN2</accession>
<proteinExistence type="inferred from homology"/>
<protein>
    <submittedName>
        <fullName evidence="8">Nuclease P1</fullName>
    </submittedName>
</protein>
<reference evidence="9" key="1">
    <citation type="submission" date="2016-02" db="EMBL/GenBank/DDBJ databases">
        <title>Draft genome sequence of Microdochium bolleyi, a fungal endophyte of beachgrass.</title>
        <authorList>
            <consortium name="DOE Joint Genome Institute"/>
            <person name="David A.S."/>
            <person name="May G."/>
            <person name="Haridas S."/>
            <person name="Lim J."/>
            <person name="Wang M."/>
            <person name="Labutti K."/>
            <person name="Lipzen A."/>
            <person name="Barry K."/>
            <person name="Grigoriev I.V."/>
        </authorList>
    </citation>
    <scope>NUCLEOTIDE SEQUENCE [LARGE SCALE GENOMIC DNA]</scope>
    <source>
        <strain evidence="9">J235TASD1</strain>
    </source>
</reference>